<keyword evidence="2" id="KW-1003">Cell membrane</keyword>
<feature type="transmembrane region" description="Helical" evidence="6">
    <location>
        <begin position="148"/>
        <end position="167"/>
    </location>
</feature>
<feature type="transmembrane region" description="Helical" evidence="6">
    <location>
        <begin position="392"/>
        <end position="413"/>
    </location>
</feature>
<dbReference type="Pfam" id="PF01943">
    <property type="entry name" value="Polysacc_synt"/>
    <property type="match status" value="1"/>
</dbReference>
<keyword evidence="4 6" id="KW-1133">Transmembrane helix</keyword>
<evidence type="ECO:0000256" key="4">
    <source>
        <dbReference type="ARBA" id="ARBA00022989"/>
    </source>
</evidence>
<evidence type="ECO:0000256" key="5">
    <source>
        <dbReference type="ARBA" id="ARBA00023136"/>
    </source>
</evidence>
<evidence type="ECO:0000313" key="7">
    <source>
        <dbReference type="EMBL" id="NNA97959.1"/>
    </source>
</evidence>
<dbReference type="InterPro" id="IPR002797">
    <property type="entry name" value="Polysacc_synth"/>
</dbReference>
<feature type="transmembrane region" description="Helical" evidence="6">
    <location>
        <begin position="216"/>
        <end position="238"/>
    </location>
</feature>
<evidence type="ECO:0000313" key="8">
    <source>
        <dbReference type="Proteomes" id="UP000542111"/>
    </source>
</evidence>
<comment type="caution">
    <text evidence="7">The sequence shown here is derived from an EMBL/GenBank/DDBJ whole genome shotgun (WGS) entry which is preliminary data.</text>
</comment>
<feature type="transmembrane region" description="Helical" evidence="6">
    <location>
        <begin position="173"/>
        <end position="195"/>
    </location>
</feature>
<comment type="subcellular location">
    <subcellularLocation>
        <location evidence="1">Cell membrane</location>
        <topology evidence="1">Multi-pass membrane protein</topology>
    </subcellularLocation>
</comment>
<evidence type="ECO:0000256" key="1">
    <source>
        <dbReference type="ARBA" id="ARBA00004651"/>
    </source>
</evidence>
<feature type="transmembrane region" description="Helical" evidence="6">
    <location>
        <begin position="297"/>
        <end position="314"/>
    </location>
</feature>
<dbReference type="AlphaFoldDB" id="A0A7Y1MT93"/>
<dbReference type="GO" id="GO:0009246">
    <property type="term" value="P:enterobacterial common antigen biosynthetic process"/>
    <property type="evidence" value="ECO:0007669"/>
    <property type="project" value="InterPro"/>
</dbReference>
<dbReference type="PANTHER" id="PTHR30250:SF30">
    <property type="entry name" value="LIPID III FLIPPASE"/>
    <property type="match status" value="1"/>
</dbReference>
<dbReference type="GO" id="GO:0005886">
    <property type="term" value="C:plasma membrane"/>
    <property type="evidence" value="ECO:0007669"/>
    <property type="project" value="UniProtKB-SubCell"/>
</dbReference>
<dbReference type="Proteomes" id="UP000542111">
    <property type="component" value="Unassembled WGS sequence"/>
</dbReference>
<dbReference type="PANTHER" id="PTHR30250">
    <property type="entry name" value="PST FAMILY PREDICTED COLANIC ACID TRANSPORTER"/>
    <property type="match status" value="1"/>
</dbReference>
<feature type="transmembrane region" description="Helical" evidence="6">
    <location>
        <begin position="334"/>
        <end position="355"/>
    </location>
</feature>
<protein>
    <submittedName>
        <fullName evidence="7">O-antigen translocase</fullName>
    </submittedName>
</protein>
<dbReference type="CDD" id="cd13125">
    <property type="entry name" value="MATE_like_10"/>
    <property type="match status" value="1"/>
</dbReference>
<evidence type="ECO:0000256" key="6">
    <source>
        <dbReference type="SAM" id="Phobius"/>
    </source>
</evidence>
<evidence type="ECO:0000256" key="2">
    <source>
        <dbReference type="ARBA" id="ARBA00022475"/>
    </source>
</evidence>
<dbReference type="EMBL" id="JAAQYP010000045">
    <property type="protein sequence ID" value="NNA97959.1"/>
    <property type="molecule type" value="Genomic_DNA"/>
</dbReference>
<keyword evidence="3 6" id="KW-0812">Transmembrane</keyword>
<feature type="transmembrane region" description="Helical" evidence="6">
    <location>
        <begin position="79"/>
        <end position="102"/>
    </location>
</feature>
<dbReference type="InterPro" id="IPR044550">
    <property type="entry name" value="WzxE"/>
</dbReference>
<dbReference type="RefSeq" id="WP_169898662.1">
    <property type="nucleotide sequence ID" value="NZ_JAAQYP010000045.1"/>
</dbReference>
<name>A0A7Y1MT93_9PSED</name>
<feature type="transmembrane region" description="Helical" evidence="6">
    <location>
        <begin position="46"/>
        <end position="67"/>
    </location>
</feature>
<accession>A0A7Y1MT93</accession>
<proteinExistence type="predicted"/>
<feature type="transmembrane region" description="Helical" evidence="6">
    <location>
        <begin position="258"/>
        <end position="277"/>
    </location>
</feature>
<gene>
    <name evidence="7" type="ORF">HBO33_22595</name>
</gene>
<organism evidence="7 8">
    <name type="scientific">Pseudomonas gessardii</name>
    <dbReference type="NCBI Taxonomy" id="78544"/>
    <lineage>
        <taxon>Bacteria</taxon>
        <taxon>Pseudomonadati</taxon>
        <taxon>Pseudomonadota</taxon>
        <taxon>Gammaproteobacteria</taxon>
        <taxon>Pseudomonadales</taxon>
        <taxon>Pseudomonadaceae</taxon>
        <taxon>Pseudomonas</taxon>
    </lineage>
</organism>
<feature type="transmembrane region" description="Helical" evidence="6">
    <location>
        <begin position="12"/>
        <end position="34"/>
    </location>
</feature>
<dbReference type="InterPro" id="IPR050833">
    <property type="entry name" value="Poly_Biosynth_Transport"/>
</dbReference>
<reference evidence="7 8" key="1">
    <citation type="journal article" date="2020" name="Front. Microbiol.">
        <title>Genetic Organization of the aprX-lipA2 Operon Affects the Proteolytic Potential of Pseudomonas Species in Milk.</title>
        <authorList>
            <person name="Maier C."/>
            <person name="Huptas C."/>
            <person name="von Neubeck M."/>
            <person name="Scherer S."/>
            <person name="Wenning M."/>
            <person name="Lucking G."/>
        </authorList>
    </citation>
    <scope>NUCLEOTIDE SEQUENCE [LARGE SCALE GENOMIC DNA]</scope>
    <source>
        <strain evidence="7 8">G4779</strain>
    </source>
</reference>
<feature type="transmembrane region" description="Helical" evidence="6">
    <location>
        <begin position="362"/>
        <end position="380"/>
    </location>
</feature>
<sequence>MTLLRTSFFNGIAVVVKMMTLLGINKILAIYVGPSGYAALGQFQNAVQMITVFSSGAINTGVTKYTAQFHEDESKQYQVWRTAGSITLCGSLLASLVIAIFHKELASYFLKDSAFAGVFLWFAVTLVFFTLNAYFLAILNGRKEVVRYVIANIAGSLFALLITTLMAMNMGLYGALVALAIYQSLAFFVTLAVCYKTKWFQVKNLFGRVEGPIAINLSKFALMALASAICVPISHIVIRNYLAGKFGWDMAGYWEAMWRLSSAYLMMVTTTLGLYYLPKLSELVCGDALKKEIKHGYKIILPLVMCCGVMMYVLRDFIISVLFTSDFLPMRELFAWQMIGDTLKIGGWILAYLMLGKAMFKMFVFAEILFSILFVVLTRVFTEHWGWQGVTIAHAVNYLLYWVFVWCATYSLLNEKIKVKG</sequence>
<feature type="transmembrane region" description="Helical" evidence="6">
    <location>
        <begin position="114"/>
        <end position="136"/>
    </location>
</feature>
<keyword evidence="5 6" id="KW-0472">Membrane</keyword>
<evidence type="ECO:0000256" key="3">
    <source>
        <dbReference type="ARBA" id="ARBA00022692"/>
    </source>
</evidence>